<feature type="non-terminal residue" evidence="4">
    <location>
        <position position="1"/>
    </location>
</feature>
<evidence type="ECO:0000313" key="4">
    <source>
        <dbReference type="EMBL" id="CAE8615445.1"/>
    </source>
</evidence>
<dbReference type="Pfam" id="PF12777">
    <property type="entry name" value="MT"/>
    <property type="match status" value="1"/>
</dbReference>
<dbReference type="InterPro" id="IPR024743">
    <property type="entry name" value="Dynein_HC_stalk"/>
</dbReference>
<evidence type="ECO:0000313" key="5">
    <source>
        <dbReference type="Proteomes" id="UP000654075"/>
    </source>
</evidence>
<dbReference type="InterPro" id="IPR027417">
    <property type="entry name" value="P-loop_NTPase"/>
</dbReference>
<feature type="region of interest" description="Disordered" evidence="1">
    <location>
        <begin position="89"/>
        <end position="115"/>
    </location>
</feature>
<dbReference type="Gene3D" id="1.20.920.20">
    <property type="match status" value="1"/>
</dbReference>
<reference evidence="4" key="1">
    <citation type="submission" date="2021-02" db="EMBL/GenBank/DDBJ databases">
        <authorList>
            <person name="Dougan E. K."/>
            <person name="Rhodes N."/>
            <person name="Thang M."/>
            <person name="Chan C."/>
        </authorList>
    </citation>
    <scope>NUCLEOTIDE SEQUENCE</scope>
</reference>
<comment type="caution">
    <text evidence="4">The sequence shown here is derived from an EMBL/GenBank/DDBJ whole genome shotgun (WGS) entry which is preliminary data.</text>
</comment>
<sequence>MTAIEPHSEQSRHHQPSLLHWRGKVKDALKLAGGQSSSAALLFGDADLGDDALCADIYSLLSTGAIPQMWASEERATVMEIVQEVERAEAKGKEEELAHGLDSEEEEEEEDGDIAKEEGHSEWLAAHTKFADRCHHRLHIILCMSPLGDLVRTRLRQFPALARRCVIDWYADYPASALHAVAQRCLMKLELDEKFIPVCSQMCEHMQSSVVLEAGVTWPGRCHSSFMSYLELLGVFMRMLVSTREQVKRQETKFSEGLEGVKILSEALASLRGKSSSMEPELESRIEQIRQIDSDILAQEGAVEEARAALLAEEVAAHEPFTRAAAIKAECEAELATIDNAMGEAQTMLDHLTTQELAEVRNMRNPSNTIKKVLEIVCIMKGQRTVRVRDDSSSSVAAHTDSWPASQKVLQDPSFLQWIQKFDKEHVSISIVKMVTKMLADEDVEAPKVLRSSKAVYSLYCWVQAVIQYDQISKAVKPKRQALAAAEAERAEINARREAREEELQ</sequence>
<dbReference type="InterPro" id="IPR026983">
    <property type="entry name" value="DHC"/>
</dbReference>
<evidence type="ECO:0008006" key="6">
    <source>
        <dbReference type="Google" id="ProtNLM"/>
    </source>
</evidence>
<feature type="domain" description="Dynein heavy chain coiled coil stalk" evidence="2">
    <location>
        <begin position="264"/>
        <end position="494"/>
    </location>
</feature>
<dbReference type="AlphaFoldDB" id="A0A813FRP6"/>
<dbReference type="PANTHER" id="PTHR45703">
    <property type="entry name" value="DYNEIN HEAVY CHAIN"/>
    <property type="match status" value="1"/>
</dbReference>
<gene>
    <name evidence="4" type="ORF">PGLA1383_LOCUS33161</name>
</gene>
<dbReference type="Pfam" id="PF12780">
    <property type="entry name" value="AAA_8"/>
    <property type="match status" value="1"/>
</dbReference>
<name>A0A813FRP6_POLGL</name>
<dbReference type="Proteomes" id="UP000654075">
    <property type="component" value="Unassembled WGS sequence"/>
</dbReference>
<dbReference type="InterPro" id="IPR024317">
    <property type="entry name" value="Dynein_heavy_chain_D4_dom"/>
</dbReference>
<keyword evidence="5" id="KW-1185">Reference proteome</keyword>
<dbReference type="Gene3D" id="3.40.50.300">
    <property type="entry name" value="P-loop containing nucleotide triphosphate hydrolases"/>
    <property type="match status" value="1"/>
</dbReference>
<proteinExistence type="predicted"/>
<dbReference type="EMBL" id="CAJNNV010025638">
    <property type="protein sequence ID" value="CAE8615445.1"/>
    <property type="molecule type" value="Genomic_DNA"/>
</dbReference>
<feature type="domain" description="Dynein heavy chain AAA module D4" evidence="3">
    <location>
        <begin position="18"/>
        <end position="238"/>
    </location>
</feature>
<dbReference type="OrthoDB" id="424310at2759"/>
<evidence type="ECO:0000259" key="2">
    <source>
        <dbReference type="Pfam" id="PF12777"/>
    </source>
</evidence>
<accession>A0A813FRP6</accession>
<dbReference type="PANTHER" id="PTHR45703:SF36">
    <property type="entry name" value="DYNEIN HEAVY CHAIN, CYTOPLASMIC"/>
    <property type="match status" value="1"/>
</dbReference>
<dbReference type="GO" id="GO:0045505">
    <property type="term" value="F:dynein intermediate chain binding"/>
    <property type="evidence" value="ECO:0007669"/>
    <property type="project" value="InterPro"/>
</dbReference>
<organism evidence="4 5">
    <name type="scientific">Polarella glacialis</name>
    <name type="common">Dinoflagellate</name>
    <dbReference type="NCBI Taxonomy" id="89957"/>
    <lineage>
        <taxon>Eukaryota</taxon>
        <taxon>Sar</taxon>
        <taxon>Alveolata</taxon>
        <taxon>Dinophyceae</taxon>
        <taxon>Suessiales</taxon>
        <taxon>Suessiaceae</taxon>
        <taxon>Polarella</taxon>
    </lineage>
</organism>
<feature type="compositionally biased region" description="Acidic residues" evidence="1">
    <location>
        <begin position="103"/>
        <end position="112"/>
    </location>
</feature>
<evidence type="ECO:0000259" key="3">
    <source>
        <dbReference type="Pfam" id="PF12780"/>
    </source>
</evidence>
<feature type="compositionally biased region" description="Basic and acidic residues" evidence="1">
    <location>
        <begin position="89"/>
        <end position="102"/>
    </location>
</feature>
<protein>
    <recommendedName>
        <fullName evidence="6">Dynein heavy chain coiled coil stalk domain-containing protein</fullName>
    </recommendedName>
</protein>
<dbReference type="GO" id="GO:0030286">
    <property type="term" value="C:dynein complex"/>
    <property type="evidence" value="ECO:0007669"/>
    <property type="project" value="InterPro"/>
</dbReference>
<evidence type="ECO:0000256" key="1">
    <source>
        <dbReference type="SAM" id="MobiDB-lite"/>
    </source>
</evidence>
<dbReference type="GO" id="GO:0051959">
    <property type="term" value="F:dynein light intermediate chain binding"/>
    <property type="evidence" value="ECO:0007669"/>
    <property type="project" value="InterPro"/>
</dbReference>
<dbReference type="GO" id="GO:0007018">
    <property type="term" value="P:microtubule-based movement"/>
    <property type="evidence" value="ECO:0007669"/>
    <property type="project" value="InterPro"/>
</dbReference>